<dbReference type="AlphaFoldDB" id="V5BU31"/>
<evidence type="ECO:0000313" key="4">
    <source>
        <dbReference type="EMBL" id="ESS71384.1"/>
    </source>
</evidence>
<dbReference type="Proteomes" id="UP000017842">
    <property type="component" value="Unassembled WGS sequence"/>
</dbReference>
<feature type="region of interest" description="Disordered" evidence="1">
    <location>
        <begin position="95"/>
        <end position="120"/>
    </location>
</feature>
<protein>
    <recommendedName>
        <fullName evidence="3">Type II secretion system protein GspB C-terminal domain-containing protein</fullName>
    </recommendedName>
</protein>
<dbReference type="RefSeq" id="WP_023495555.1">
    <property type="nucleotide sequence ID" value="NZ_AYLO01000100.1"/>
</dbReference>
<proteinExistence type="predicted"/>
<dbReference type="eggNOG" id="ENOG5033B0D">
    <property type="taxonomic scope" value="Bacteria"/>
</dbReference>
<dbReference type="Pfam" id="PF16537">
    <property type="entry name" value="T2SSB"/>
    <property type="match status" value="1"/>
</dbReference>
<name>V5BU31_9GAMM</name>
<keyword evidence="2" id="KW-0812">Transmembrane</keyword>
<dbReference type="EMBL" id="AYLO01000100">
    <property type="protein sequence ID" value="ESS71384.1"/>
    <property type="molecule type" value="Genomic_DNA"/>
</dbReference>
<evidence type="ECO:0000313" key="5">
    <source>
        <dbReference type="Proteomes" id="UP000017842"/>
    </source>
</evidence>
<feature type="compositionally biased region" description="Low complexity" evidence="1">
    <location>
        <begin position="105"/>
        <end position="115"/>
    </location>
</feature>
<feature type="region of interest" description="Disordered" evidence="1">
    <location>
        <begin position="150"/>
        <end position="188"/>
    </location>
</feature>
<evidence type="ECO:0000256" key="1">
    <source>
        <dbReference type="SAM" id="MobiDB-lite"/>
    </source>
</evidence>
<feature type="domain" description="Type II secretion system protein GspB C-terminal" evidence="3">
    <location>
        <begin position="204"/>
        <end position="262"/>
    </location>
</feature>
<evidence type="ECO:0000256" key="2">
    <source>
        <dbReference type="SAM" id="Phobius"/>
    </source>
</evidence>
<dbReference type="STRING" id="1116472.MGMO_105c00360"/>
<gene>
    <name evidence="4" type="ORF">MGMO_105c00360</name>
</gene>
<feature type="transmembrane region" description="Helical" evidence="2">
    <location>
        <begin position="41"/>
        <end position="61"/>
    </location>
</feature>
<keyword evidence="5" id="KW-1185">Reference proteome</keyword>
<keyword evidence="2" id="KW-1133">Transmembrane helix</keyword>
<organism evidence="4 5">
    <name type="scientific">Methyloglobulus morosus KoM1</name>
    <dbReference type="NCBI Taxonomy" id="1116472"/>
    <lineage>
        <taxon>Bacteria</taxon>
        <taxon>Pseudomonadati</taxon>
        <taxon>Pseudomonadota</taxon>
        <taxon>Gammaproteobacteria</taxon>
        <taxon>Methylococcales</taxon>
        <taxon>Methylococcaceae</taxon>
        <taxon>Methyloglobulus</taxon>
    </lineage>
</organism>
<comment type="caution">
    <text evidence="4">The sequence shown here is derived from an EMBL/GenBank/DDBJ whole genome shotgun (WGS) entry which is preliminary data.</text>
</comment>
<dbReference type="GO" id="GO:0015627">
    <property type="term" value="C:type II protein secretion system complex"/>
    <property type="evidence" value="ECO:0007669"/>
    <property type="project" value="InterPro"/>
</dbReference>
<evidence type="ECO:0000259" key="3">
    <source>
        <dbReference type="Pfam" id="PF16537"/>
    </source>
</evidence>
<dbReference type="InterPro" id="IPR032389">
    <property type="entry name" value="GspB_C"/>
</dbReference>
<dbReference type="OrthoDB" id="5432325at2"/>
<reference evidence="4 5" key="1">
    <citation type="journal article" date="2013" name="Genome Announc.">
        <title>Draft Genome Sequence of the Methanotrophic Gammaproteobacterium Methyloglobulus morosus DSM 22980 Strain KoM1.</title>
        <authorList>
            <person name="Poehlein A."/>
            <person name="Deutzmann J.S."/>
            <person name="Daniel R."/>
            <person name="Simeonova D.D."/>
        </authorList>
    </citation>
    <scope>NUCLEOTIDE SEQUENCE [LARGE SCALE GENOMIC DNA]</scope>
    <source>
        <strain evidence="4 5">KoM1</strain>
    </source>
</reference>
<sequence>MSYILDALRKSEQQRQATQPDSATDRILLNPPQPKQKSTKWIIALIIGNLLVVAYFVWHFTQKSSVESQPKGKATGSLDTQLLPLTSEKRLLPLGSPASQNGINQAVKPSPQQAVPQPPSPSIAELIESKKMAEIERPVKKAPEKKWPTMNKETISRSKALPASQPEFSIADEEPMSPSKPLLAPKGESVHDLNELPYEERSTLPNLTINVFSYAQQPEDRFVIIDMVKYKAGQFIKGSVKLKEIRADSIILENGNDTFKVDRP</sequence>
<feature type="region of interest" description="Disordered" evidence="1">
    <location>
        <begin position="10"/>
        <end position="31"/>
    </location>
</feature>
<accession>V5BU31</accession>
<keyword evidence="2" id="KW-0472">Membrane</keyword>